<evidence type="ECO:0000256" key="6">
    <source>
        <dbReference type="ARBA" id="ARBA00023136"/>
    </source>
</evidence>
<dbReference type="OrthoDB" id="9793799at2"/>
<protein>
    <recommendedName>
        <fullName evidence="12">DUF421 domain-containing protein</fullName>
    </recommendedName>
</protein>
<dbReference type="GO" id="GO:0005886">
    <property type="term" value="C:plasma membrane"/>
    <property type="evidence" value="ECO:0007669"/>
    <property type="project" value="UniProtKB-SubCell"/>
</dbReference>
<evidence type="ECO:0000259" key="8">
    <source>
        <dbReference type="Pfam" id="PF04239"/>
    </source>
</evidence>
<evidence type="ECO:0000256" key="4">
    <source>
        <dbReference type="ARBA" id="ARBA00022692"/>
    </source>
</evidence>
<evidence type="ECO:0000313" key="10">
    <source>
        <dbReference type="EMBL" id="SER56707.1"/>
    </source>
</evidence>
<evidence type="ECO:0000313" key="11">
    <source>
        <dbReference type="Proteomes" id="UP000198571"/>
    </source>
</evidence>
<dbReference type="Pfam" id="PF04239">
    <property type="entry name" value="DUF421"/>
    <property type="match status" value="1"/>
</dbReference>
<keyword evidence="3" id="KW-1003">Cell membrane</keyword>
<dbReference type="Pfam" id="PF20730">
    <property type="entry name" value="YetF_N"/>
    <property type="match status" value="1"/>
</dbReference>
<feature type="transmembrane region" description="Helical" evidence="7">
    <location>
        <begin position="6"/>
        <end position="27"/>
    </location>
</feature>
<dbReference type="PANTHER" id="PTHR34582">
    <property type="entry name" value="UPF0702 TRANSMEMBRANE PROTEIN YCAP"/>
    <property type="match status" value="1"/>
</dbReference>
<dbReference type="STRING" id="1601833.SAMN05518684_10284"/>
<comment type="similarity">
    <text evidence="2">Belongs to the UPF0702 family.</text>
</comment>
<dbReference type="Gene3D" id="3.30.240.20">
    <property type="entry name" value="bsu07140 like domains"/>
    <property type="match status" value="1"/>
</dbReference>
<evidence type="ECO:0000256" key="1">
    <source>
        <dbReference type="ARBA" id="ARBA00004651"/>
    </source>
</evidence>
<keyword evidence="5 7" id="KW-1133">Transmembrane helix</keyword>
<keyword evidence="6 7" id="KW-0472">Membrane</keyword>
<gene>
    <name evidence="10" type="ORF">SAMN05518684_10284</name>
</gene>
<feature type="transmembrane region" description="Helical" evidence="7">
    <location>
        <begin position="64"/>
        <end position="84"/>
    </location>
</feature>
<evidence type="ECO:0000256" key="2">
    <source>
        <dbReference type="ARBA" id="ARBA00006448"/>
    </source>
</evidence>
<dbReference type="RefSeq" id="WP_093047425.1">
    <property type="nucleotide sequence ID" value="NZ_FOGT01000002.1"/>
</dbReference>
<evidence type="ECO:0008006" key="12">
    <source>
        <dbReference type="Google" id="ProtNLM"/>
    </source>
</evidence>
<feature type="transmembrane region" description="Helical" evidence="7">
    <location>
        <begin position="39"/>
        <end position="58"/>
    </location>
</feature>
<dbReference type="PANTHER" id="PTHR34582:SF6">
    <property type="entry name" value="UPF0702 TRANSMEMBRANE PROTEIN YCAP"/>
    <property type="match status" value="1"/>
</dbReference>
<dbReference type="InterPro" id="IPR023090">
    <property type="entry name" value="UPF0702_alpha/beta_dom_sf"/>
</dbReference>
<dbReference type="EMBL" id="FOGT01000002">
    <property type="protein sequence ID" value="SER56707.1"/>
    <property type="molecule type" value="Genomic_DNA"/>
</dbReference>
<feature type="domain" description="YetF C-terminal" evidence="8">
    <location>
        <begin position="87"/>
        <end position="156"/>
    </location>
</feature>
<reference evidence="11" key="1">
    <citation type="submission" date="2016-10" db="EMBL/GenBank/DDBJ databases">
        <authorList>
            <person name="Varghese N."/>
            <person name="Submissions S."/>
        </authorList>
    </citation>
    <scope>NUCLEOTIDE SEQUENCE [LARGE SCALE GENOMIC DNA]</scope>
    <source>
        <strain evidence="11">S9</strain>
    </source>
</reference>
<organism evidence="10 11">
    <name type="scientific">Salipaludibacillus aurantiacus</name>
    <dbReference type="NCBI Taxonomy" id="1601833"/>
    <lineage>
        <taxon>Bacteria</taxon>
        <taxon>Bacillati</taxon>
        <taxon>Bacillota</taxon>
        <taxon>Bacilli</taxon>
        <taxon>Bacillales</taxon>
        <taxon>Bacillaceae</taxon>
    </lineage>
</organism>
<sequence length="170" mass="18807">MLFDDWSGVIRITLMGAMVYPAVIFMLRISGKRTLSKMNMFDLVITVALGSTVATILLSPDVTFAEGATALALLILLQFLVTWFEVRSKAFTSLVKGEPQLLYYEGQYMDTALKKERVKTDEVRQAVRSEGILSMDEVEAVVLETDGSFSVIKKENAAGESSLKDVRGLK</sequence>
<dbReference type="InterPro" id="IPR007353">
    <property type="entry name" value="DUF421"/>
</dbReference>
<evidence type="ECO:0000256" key="7">
    <source>
        <dbReference type="SAM" id="Phobius"/>
    </source>
</evidence>
<evidence type="ECO:0000256" key="3">
    <source>
        <dbReference type="ARBA" id="ARBA00022475"/>
    </source>
</evidence>
<proteinExistence type="inferred from homology"/>
<name>A0A1H9Q8F9_9BACI</name>
<dbReference type="Proteomes" id="UP000198571">
    <property type="component" value="Unassembled WGS sequence"/>
</dbReference>
<evidence type="ECO:0000256" key="5">
    <source>
        <dbReference type="ARBA" id="ARBA00022989"/>
    </source>
</evidence>
<accession>A0A1H9Q8F9</accession>
<feature type="domain" description="YetF-like N-terminal transmembrane" evidence="9">
    <location>
        <begin position="22"/>
        <end position="83"/>
    </location>
</feature>
<comment type="subcellular location">
    <subcellularLocation>
        <location evidence="1">Cell membrane</location>
        <topology evidence="1">Multi-pass membrane protein</topology>
    </subcellularLocation>
</comment>
<keyword evidence="4 7" id="KW-0812">Transmembrane</keyword>
<dbReference type="InterPro" id="IPR048454">
    <property type="entry name" value="YetF_N"/>
</dbReference>
<dbReference type="AlphaFoldDB" id="A0A1H9Q8F9"/>
<keyword evidence="11" id="KW-1185">Reference proteome</keyword>
<evidence type="ECO:0000259" key="9">
    <source>
        <dbReference type="Pfam" id="PF20730"/>
    </source>
</evidence>